<dbReference type="EMBL" id="KN833718">
    <property type="protein sequence ID" value="KIK24255.1"/>
    <property type="molecule type" value="Genomic_DNA"/>
</dbReference>
<keyword evidence="3" id="KW-1185">Reference proteome</keyword>
<name>A0A0C9YH11_9AGAM</name>
<dbReference type="HOGENOM" id="CLU_3088138_0_0_1"/>
<organism evidence="2 3">
    <name type="scientific">Pisolithus microcarpus 441</name>
    <dbReference type="NCBI Taxonomy" id="765257"/>
    <lineage>
        <taxon>Eukaryota</taxon>
        <taxon>Fungi</taxon>
        <taxon>Dikarya</taxon>
        <taxon>Basidiomycota</taxon>
        <taxon>Agaricomycotina</taxon>
        <taxon>Agaricomycetes</taxon>
        <taxon>Agaricomycetidae</taxon>
        <taxon>Boletales</taxon>
        <taxon>Sclerodermatineae</taxon>
        <taxon>Pisolithaceae</taxon>
        <taxon>Pisolithus</taxon>
    </lineage>
</organism>
<feature type="region of interest" description="Disordered" evidence="1">
    <location>
        <begin position="32"/>
        <end position="52"/>
    </location>
</feature>
<reference evidence="3" key="2">
    <citation type="submission" date="2015-01" db="EMBL/GenBank/DDBJ databases">
        <title>Evolutionary Origins and Diversification of the Mycorrhizal Mutualists.</title>
        <authorList>
            <consortium name="DOE Joint Genome Institute"/>
            <consortium name="Mycorrhizal Genomics Consortium"/>
            <person name="Kohler A."/>
            <person name="Kuo A."/>
            <person name="Nagy L.G."/>
            <person name="Floudas D."/>
            <person name="Copeland A."/>
            <person name="Barry K.W."/>
            <person name="Cichocki N."/>
            <person name="Veneault-Fourrey C."/>
            <person name="LaButti K."/>
            <person name="Lindquist E.A."/>
            <person name="Lipzen A."/>
            <person name="Lundell T."/>
            <person name="Morin E."/>
            <person name="Murat C."/>
            <person name="Riley R."/>
            <person name="Ohm R."/>
            <person name="Sun H."/>
            <person name="Tunlid A."/>
            <person name="Henrissat B."/>
            <person name="Grigoriev I.V."/>
            <person name="Hibbett D.S."/>
            <person name="Martin F."/>
        </authorList>
    </citation>
    <scope>NUCLEOTIDE SEQUENCE [LARGE SCALE GENOMIC DNA]</scope>
    <source>
        <strain evidence="3">441</strain>
    </source>
</reference>
<proteinExistence type="predicted"/>
<dbReference type="AlphaFoldDB" id="A0A0C9YH11"/>
<evidence type="ECO:0000256" key="1">
    <source>
        <dbReference type="SAM" id="MobiDB-lite"/>
    </source>
</evidence>
<dbReference type="Proteomes" id="UP000054018">
    <property type="component" value="Unassembled WGS sequence"/>
</dbReference>
<protein>
    <submittedName>
        <fullName evidence="2">Uncharacterized protein</fullName>
    </submittedName>
</protein>
<evidence type="ECO:0000313" key="3">
    <source>
        <dbReference type="Proteomes" id="UP000054018"/>
    </source>
</evidence>
<reference evidence="2 3" key="1">
    <citation type="submission" date="2014-04" db="EMBL/GenBank/DDBJ databases">
        <authorList>
            <consortium name="DOE Joint Genome Institute"/>
            <person name="Kuo A."/>
            <person name="Kohler A."/>
            <person name="Costa M.D."/>
            <person name="Nagy L.G."/>
            <person name="Floudas D."/>
            <person name="Copeland A."/>
            <person name="Barry K.W."/>
            <person name="Cichocki N."/>
            <person name="Veneault-Fourrey C."/>
            <person name="LaButti K."/>
            <person name="Lindquist E.A."/>
            <person name="Lipzen A."/>
            <person name="Lundell T."/>
            <person name="Morin E."/>
            <person name="Murat C."/>
            <person name="Sun H."/>
            <person name="Tunlid A."/>
            <person name="Henrissat B."/>
            <person name="Grigoriev I.V."/>
            <person name="Hibbett D.S."/>
            <person name="Martin F."/>
            <person name="Nordberg H.P."/>
            <person name="Cantor M.N."/>
            <person name="Hua S.X."/>
        </authorList>
    </citation>
    <scope>NUCLEOTIDE SEQUENCE [LARGE SCALE GENOMIC DNA]</scope>
    <source>
        <strain evidence="2 3">441</strain>
    </source>
</reference>
<sequence>MQTSITGRQLFSRFARLTSLVSGSVVRTSKGACGVTGSPADHEAPSIRSLVL</sequence>
<evidence type="ECO:0000313" key="2">
    <source>
        <dbReference type="EMBL" id="KIK24255.1"/>
    </source>
</evidence>
<gene>
    <name evidence="2" type="ORF">PISMIDRAFT_416448</name>
</gene>
<accession>A0A0C9YH11</accession>